<feature type="domain" description="Glycoside hydrolase family 2 immunoglobulin-like beta-sandwich" evidence="4">
    <location>
        <begin position="248"/>
        <end position="349"/>
    </location>
</feature>
<dbReference type="InterPro" id="IPR036156">
    <property type="entry name" value="Beta-gal/glucu_dom_sf"/>
</dbReference>
<dbReference type="InterPro" id="IPR006102">
    <property type="entry name" value="Ig-like_GH2"/>
</dbReference>
<dbReference type="PANTHER" id="PTHR42732:SF1">
    <property type="entry name" value="BETA-MANNOSIDASE"/>
    <property type="match status" value="1"/>
</dbReference>
<name>A0A927BVB4_9BACL</name>
<dbReference type="SUPFAM" id="SSF49303">
    <property type="entry name" value="beta-Galactosidase/glucuronidase domain"/>
    <property type="match status" value="1"/>
</dbReference>
<evidence type="ECO:0000256" key="2">
    <source>
        <dbReference type="ARBA" id="ARBA00022801"/>
    </source>
</evidence>
<evidence type="ECO:0000259" key="4">
    <source>
        <dbReference type="Pfam" id="PF00703"/>
    </source>
</evidence>
<dbReference type="PANTHER" id="PTHR42732">
    <property type="entry name" value="BETA-GALACTOSIDASE"/>
    <property type="match status" value="1"/>
</dbReference>
<reference evidence="5" key="1">
    <citation type="submission" date="2020-09" db="EMBL/GenBank/DDBJ databases">
        <title>A novel bacterium of genus Paenibacillus, isolated from South China Sea.</title>
        <authorList>
            <person name="Huang H."/>
            <person name="Mo K."/>
            <person name="Hu Y."/>
        </authorList>
    </citation>
    <scope>NUCLEOTIDE SEQUENCE</scope>
    <source>
        <strain evidence="5">IB182496</strain>
    </source>
</reference>
<dbReference type="InterPro" id="IPR008979">
    <property type="entry name" value="Galactose-bd-like_sf"/>
</dbReference>
<keyword evidence="3" id="KW-0326">Glycosidase</keyword>
<dbReference type="InterPro" id="IPR017853">
    <property type="entry name" value="GH"/>
</dbReference>
<evidence type="ECO:0000313" key="5">
    <source>
        <dbReference type="EMBL" id="MBD2847012.1"/>
    </source>
</evidence>
<gene>
    <name evidence="5" type="ORF">IDH44_17580</name>
</gene>
<keyword evidence="2" id="KW-0378">Hydrolase</keyword>
<dbReference type="SUPFAM" id="SSF51445">
    <property type="entry name" value="(Trans)glycosidases"/>
    <property type="match status" value="1"/>
</dbReference>
<dbReference type="Gene3D" id="3.20.20.80">
    <property type="entry name" value="Glycosidases"/>
    <property type="match status" value="1"/>
</dbReference>
<evidence type="ECO:0000256" key="3">
    <source>
        <dbReference type="ARBA" id="ARBA00023295"/>
    </source>
</evidence>
<dbReference type="EMBL" id="JACXIZ010000030">
    <property type="protein sequence ID" value="MBD2847012.1"/>
    <property type="molecule type" value="Genomic_DNA"/>
</dbReference>
<dbReference type="GO" id="GO:0004553">
    <property type="term" value="F:hydrolase activity, hydrolyzing O-glycosyl compounds"/>
    <property type="evidence" value="ECO:0007669"/>
    <property type="project" value="InterPro"/>
</dbReference>
<dbReference type="SUPFAM" id="SSF49785">
    <property type="entry name" value="Galactose-binding domain-like"/>
    <property type="match status" value="1"/>
</dbReference>
<dbReference type="InterPro" id="IPR013783">
    <property type="entry name" value="Ig-like_fold"/>
</dbReference>
<dbReference type="Proteomes" id="UP000621560">
    <property type="component" value="Unassembled WGS sequence"/>
</dbReference>
<sequence length="1121" mass="120905">MGTRIESVHVNASVRGSARKLIRLDGQWKLRLDPQELGLAQGWARTPLETTLRCRVPGCIQQLEALAADDPGSGGLHNGYLGTAWYETELQAAAPAPGERLWLKLGGIAPAGHLWVNGQYVDYYAQPNISAKWDITDAALGPRHADGQSALALRITIAIVEQELGLLGGYRFADNHWSGVYRSVELEYSGAVHAEDLWIRASLDGPAAAGEGVAVSGDATVRLSGSVWNRTGQAQRVRVHASVQRWQPQESGAAQAAATLAAAEEVDAEEKVKVKVKEALGAGGATPQVQAVVELAAGAPTAVALALTLRGAALWSCEQPELYVLTLQVREDREGGALLDEQRQRFGVRELRAAQGRLALNGRPLFVRGAGAEFMSPTIHPLSDRAIIRARWSMLRRHGFQFYRCHTYMPTDEELEIADELGLILTSEVSLVSNFAKTYPFDRGAALLAAHIRQTRHFPALGIYGLGNEGSQLMVHDQQEYEHAVAGIALVRREAPDHLAMAAFGMQGELPELPGDVESPHLWSHEFRIAYDGLSRIPWPLLGDAVRDKPMLIHEYGKFGVWPDAAEQALYPADGYAMPFGDDGREALARQGLLEHEAAIVTASRRLSDLCSRFILEEARRQPEVSGYVLWTFFRKGAQNAGLADDMGIGSDHAPKTYRDGCNADVALLIDRGLDGRTYRFGERLEIDATVSNYSGRDLSGALLAWALDDARGRSWLTGTATAGAAEDGSCRVQATIAGEVPAWSAQGERLRLRLALYAPGATGSAAAQPLAANAWDLWVFPALRAQGGAFAPDALFALARAAEAAVDKGDAGGVAEAGEGAGIEADSGADAIAAADEGAIAATDASAVADTGRGLLAHLLSDSRAAAHYRRLLPCSVPLRDVDSMVRGCRSWRGMDEQAAFAVRRPSAVVTDSWEDARRLAFEHGVPTVLLDHGTLPASWYPEPSVTPEGERIDYYRQFTSFRAGWDQGNLATVIHADEALRGFPHEPFCDAQFYHMVQDAAPLRVARVRQTVLEALGSSHGAQPALAAPELKVIVRSVPRFSEAAQSAIVLQDPNARLAHRQRPIRRIATEDRAYLLRVRVGAAVLYICSLQPLLDAAGHYLLGLLLSAAGQEGGQRDE</sequence>
<dbReference type="AlphaFoldDB" id="A0A927BVB4"/>
<dbReference type="RefSeq" id="WP_190919954.1">
    <property type="nucleotide sequence ID" value="NZ_JACXIZ010000030.1"/>
</dbReference>
<dbReference type="Gene3D" id="2.60.120.260">
    <property type="entry name" value="Galactose-binding domain-like"/>
    <property type="match status" value="1"/>
</dbReference>
<dbReference type="Pfam" id="PF00703">
    <property type="entry name" value="Glyco_hydro_2"/>
    <property type="match status" value="1"/>
</dbReference>
<organism evidence="5 6">
    <name type="scientific">Paenibacillus sabuli</name>
    <dbReference type="NCBI Taxonomy" id="2772509"/>
    <lineage>
        <taxon>Bacteria</taxon>
        <taxon>Bacillati</taxon>
        <taxon>Bacillota</taxon>
        <taxon>Bacilli</taxon>
        <taxon>Bacillales</taxon>
        <taxon>Paenibacillaceae</taxon>
        <taxon>Paenibacillus</taxon>
    </lineage>
</organism>
<proteinExistence type="inferred from homology"/>
<dbReference type="GO" id="GO:0005975">
    <property type="term" value="P:carbohydrate metabolic process"/>
    <property type="evidence" value="ECO:0007669"/>
    <property type="project" value="InterPro"/>
</dbReference>
<comment type="similarity">
    <text evidence="1">Belongs to the glycosyl hydrolase 2 family.</text>
</comment>
<comment type="caution">
    <text evidence="5">The sequence shown here is derived from an EMBL/GenBank/DDBJ whole genome shotgun (WGS) entry which is preliminary data.</text>
</comment>
<dbReference type="Gene3D" id="2.60.40.10">
    <property type="entry name" value="Immunoglobulins"/>
    <property type="match status" value="1"/>
</dbReference>
<evidence type="ECO:0000256" key="1">
    <source>
        <dbReference type="ARBA" id="ARBA00007401"/>
    </source>
</evidence>
<evidence type="ECO:0000313" key="6">
    <source>
        <dbReference type="Proteomes" id="UP000621560"/>
    </source>
</evidence>
<accession>A0A927BVB4</accession>
<dbReference type="InterPro" id="IPR051913">
    <property type="entry name" value="GH2_Domain-Containing"/>
</dbReference>
<protein>
    <recommendedName>
        <fullName evidence="4">Glycoside hydrolase family 2 immunoglobulin-like beta-sandwich domain-containing protein</fullName>
    </recommendedName>
</protein>
<keyword evidence="6" id="KW-1185">Reference proteome</keyword>